<keyword evidence="7" id="KW-0234">DNA repair</keyword>
<sequence>SGATSPGAEWREDEGDQHSRYRPRTYPYHRYLPYEVEDEAERQRHLDEIVRNLYIAIESRDFAPGAVRWTRELRGWLGLKFDPPRKTRAKLVRLYYELALAPGMDTAVAERFANMFMTLTKRKHYLHPGKDLSLDWRPLYKELKSFVLPQESGFVHSAVVKKPLRTLTRMCSFAQFYFDPDSLTDMFEEFLPYFTTSNIEGAFAVVGLLNLLMPTGPPPPENPKLQPTYYLPTLFNLWSMVNRSKTFDVCFLDLLSRLARDMLLAKHVPFGQHGIFTKEQSSLIFTAILRLLEIPVGQATSAYSQHVDSNAGMAIALDRDQRKSPVAYHIARWVVMSLSPMCLDQEDSILSNLEGLIQAVETFFHPSNSGAWTKSLSQLVYYLADFFVMRWNRENSGEVELPEERRLSPELKDRFVLCLREVTFMGIYAKSSTAMSLSLSALQSLAFLQPKLILPGALQRIYPSMSGLVEVHRTTSSLRSLQVLSRSLVTTRGFRCHVTTLLGLALPGIDANDLDKTMHTLAFIQALTNCISLHDLTQEKDGSGLASHLAMDWVGTEVDRLEREGADVHIDYDTELTDEYEEAILRSSTAGFSEFIISFLGRVFTLLENLPDSNRVRSGSPEESVMNTLPVALTPLFAALSPELYDIALQKVVDFVGNHVIHQARDAMAFICNALAKVNPEKALKALVPVLVRNIRTEIDDNNAASSRNTGNDVLPRDRGLVWNISILSMSIVHVGEPILKHQQELFDIATYMTNKCKGIPTVHVSNFIHHLLLNLTVIYTTDFAIAQPKPDSSEFGIEAWGKLEDPQNLDIKWHVPSHAEIEFAVKLFCSQAGGAVEALESLTSDTSSIKRDGTGKEWSDEVTRNLVLLRLAMSGAAGLFDPRYVSEGSLAERNTSFKHIDEDTEMKDEDEVDTEADAEGDTQDDEPKTTHRYPAGYALGDESDPLYIAIHELRDRIGNTLHHVHKFLTAKQEDDVACFNALYSTYRVWFIDVGIERSAHLVDRITRLFSTDIQTFKVSGLRKCYPRPLLLRRSNLYHLQRLRHNCGPRPQSNLDKRLILDLAESCVSLYADVRRHAQSASESAAKVIIGARPLVIPPLLQAFQQALKTNDYERMKGAMYTIIYGTLAKTAGRNWNFAPTLIRCYIAASSADKPSVQKLVTNAFLQVMDYGRAVEKMVIVNDSLVRNIAPDENLLGVIAQKREKIQRKKDFTERKKAELAVELVELAKTSHWRTASRIVTVLVNLGLRFTTIAPQSLLELATLGTVDTHPGLRGLYSSCLIALFCLVELRATCAHDQKRLLLEDLYIPHKISTPTKREDPNWTKEFLASFAQPDAKYYVDHDYPGWLVWDKEFPAYKVNSGEELQYDEIEEEARKTIGKHLNRQWFKTFFGYLKQEPREGGGDRFRMASSMLLEFAFDLVRQGRASVTFEELKIETNEVLGDGTDRHEHRATAEILGAMVSSYRDSNAQARDLMWEYVFPIVKKIFEDGLTPENSSYWTGFLQMVLQGKDPRRSWPIVEWLSSFRLDMHSNAAFKESSKIQLLQQCIAAAGWHFQNDTPILEDFLQHLDHPYKGVREAMGGTLGMIYRNQHHVSHDSVQALMDSQAKGSPVGIAPYRPSAEFAATIDEIFKRLKQWRHERTPGQQSPSSYTSASKTVLLWLETTLSSHECTQLIPFFPQHFMPEMLHMMDIKEDPELMSLAYHVFRHLPNVPLPVNEDKDFISSLINIGTTSTLWHQRLRVLINMQVIYFRRLFLISREEQERLFTSVSNMLEDSQLEVRLGAAATLSGMIRCSPVRLREGILQELKTKFTDMLIQNPLPKRTGTGTPTPDYNRIVLIRHAAVLGLGALVQAFPYTSPPPSWLPEVLATLASRAAGDPGMVGKSVKTALGDFKKTRQDTWHVDVKAFSIEQLEDLEGVLWKSYFA</sequence>
<dbReference type="InterPro" id="IPR032430">
    <property type="entry name" value="Blm10_mid"/>
</dbReference>
<evidence type="ECO:0000256" key="1">
    <source>
        <dbReference type="ARBA" id="ARBA00004123"/>
    </source>
</evidence>
<evidence type="ECO:0000256" key="6">
    <source>
        <dbReference type="ARBA" id="ARBA00022763"/>
    </source>
</evidence>
<dbReference type="PANTHER" id="PTHR32170">
    <property type="entry name" value="PROTEASOME ACTIVATOR COMPLEX SUBUNIT 4"/>
    <property type="match status" value="1"/>
</dbReference>
<evidence type="ECO:0000256" key="7">
    <source>
        <dbReference type="ARBA" id="ARBA00023204"/>
    </source>
</evidence>
<evidence type="ECO:0000256" key="9">
    <source>
        <dbReference type="SAM" id="MobiDB-lite"/>
    </source>
</evidence>
<dbReference type="Pfam" id="PF16507">
    <property type="entry name" value="HEAT_PSME4_mid"/>
    <property type="match status" value="1"/>
</dbReference>
<dbReference type="GO" id="GO:0010499">
    <property type="term" value="P:proteasomal ubiquitin-independent protein catabolic process"/>
    <property type="evidence" value="ECO:0007669"/>
    <property type="project" value="TreeGrafter"/>
</dbReference>
<dbReference type="InParanoid" id="A0A5J5F2R2"/>
<name>A0A5J5F2R2_9PEZI</name>
<dbReference type="InterPro" id="IPR055455">
    <property type="entry name" value="HEAT_PSME4"/>
</dbReference>
<dbReference type="InterPro" id="IPR016024">
    <property type="entry name" value="ARM-type_fold"/>
</dbReference>
<keyword evidence="15" id="KW-1185">Reference proteome</keyword>
<dbReference type="GO" id="GO:0000502">
    <property type="term" value="C:proteasome complex"/>
    <property type="evidence" value="ECO:0007669"/>
    <property type="project" value="UniProtKB-KW"/>
</dbReference>
<feature type="domain" description="Proteasome activator Blm10 N-terminal" evidence="12">
    <location>
        <begin position="3"/>
        <end position="65"/>
    </location>
</feature>
<gene>
    <name evidence="14" type="ORF">FN846DRAFT_1006180</name>
</gene>
<feature type="region of interest" description="Disordered" evidence="9">
    <location>
        <begin position="1"/>
        <end position="22"/>
    </location>
</feature>
<dbReference type="GO" id="GO:0005829">
    <property type="term" value="C:cytosol"/>
    <property type="evidence" value="ECO:0007669"/>
    <property type="project" value="TreeGrafter"/>
</dbReference>
<keyword evidence="4" id="KW-0963">Cytoplasm</keyword>
<keyword evidence="8" id="KW-0539">Nucleus</keyword>
<evidence type="ECO:0000259" key="13">
    <source>
        <dbReference type="Pfam" id="PF23096"/>
    </source>
</evidence>
<comment type="caution">
    <text evidence="14">The sequence shown here is derived from an EMBL/GenBank/DDBJ whole genome shotgun (WGS) entry which is preliminary data.</text>
</comment>
<feature type="domain" description="Proteasome activator complex subunit 4 C-terminal" evidence="10">
    <location>
        <begin position="1839"/>
        <end position="1926"/>
    </location>
</feature>
<organism evidence="14 15">
    <name type="scientific">Sphaerosporella brunnea</name>
    <dbReference type="NCBI Taxonomy" id="1250544"/>
    <lineage>
        <taxon>Eukaryota</taxon>
        <taxon>Fungi</taxon>
        <taxon>Dikarya</taxon>
        <taxon>Ascomycota</taxon>
        <taxon>Pezizomycotina</taxon>
        <taxon>Pezizomycetes</taxon>
        <taxon>Pezizales</taxon>
        <taxon>Pyronemataceae</taxon>
        <taxon>Sphaerosporella</taxon>
    </lineage>
</organism>
<dbReference type="InterPro" id="IPR035309">
    <property type="entry name" value="PSME4"/>
</dbReference>
<feature type="non-terminal residue" evidence="14">
    <location>
        <position position="1"/>
    </location>
</feature>
<dbReference type="SUPFAM" id="SSF48371">
    <property type="entry name" value="ARM repeat"/>
    <property type="match status" value="2"/>
</dbReference>
<dbReference type="OrthoDB" id="17907at2759"/>
<evidence type="ECO:0000256" key="2">
    <source>
        <dbReference type="ARBA" id="ARBA00004496"/>
    </source>
</evidence>
<evidence type="ECO:0000259" key="12">
    <source>
        <dbReference type="Pfam" id="PF16547"/>
    </source>
</evidence>
<dbReference type="GO" id="GO:0005634">
    <property type="term" value="C:nucleus"/>
    <property type="evidence" value="ECO:0007669"/>
    <property type="project" value="UniProtKB-SubCell"/>
</dbReference>
<evidence type="ECO:0000313" key="15">
    <source>
        <dbReference type="Proteomes" id="UP000326924"/>
    </source>
</evidence>
<dbReference type="InterPro" id="IPR021843">
    <property type="entry name" value="PSME4_C"/>
</dbReference>
<dbReference type="FunCoup" id="A0A5J5F2R2">
    <property type="interactions" value="347"/>
</dbReference>
<evidence type="ECO:0000256" key="3">
    <source>
        <dbReference type="ARBA" id="ARBA00005739"/>
    </source>
</evidence>
<dbReference type="GO" id="GO:0070628">
    <property type="term" value="F:proteasome binding"/>
    <property type="evidence" value="ECO:0007669"/>
    <property type="project" value="InterPro"/>
</dbReference>
<accession>A0A5J5F2R2</accession>
<dbReference type="Proteomes" id="UP000326924">
    <property type="component" value="Unassembled WGS sequence"/>
</dbReference>
<reference evidence="14 15" key="1">
    <citation type="submission" date="2019-09" db="EMBL/GenBank/DDBJ databases">
        <title>Draft genome of the ectomycorrhizal ascomycete Sphaerosporella brunnea.</title>
        <authorList>
            <consortium name="DOE Joint Genome Institute"/>
            <person name="Benucci G.M."/>
            <person name="Marozzi G."/>
            <person name="Antonielli L."/>
            <person name="Sanchez S."/>
            <person name="Marco P."/>
            <person name="Wang X."/>
            <person name="Falini L.B."/>
            <person name="Barry K."/>
            <person name="Haridas S."/>
            <person name="Lipzen A."/>
            <person name="Labutti K."/>
            <person name="Grigoriev I.V."/>
            <person name="Murat C."/>
            <person name="Martin F."/>
            <person name="Albertini E."/>
            <person name="Donnini D."/>
            <person name="Bonito G."/>
        </authorList>
    </citation>
    <scope>NUCLEOTIDE SEQUENCE [LARGE SCALE GENOMIC DNA]</scope>
    <source>
        <strain evidence="14 15">Sb_GMNB300</strain>
    </source>
</reference>
<protein>
    <submittedName>
        <fullName evidence="14">Putative proteasome activator subunit 4</fullName>
    </submittedName>
</protein>
<dbReference type="Pfam" id="PF23096">
    <property type="entry name" value="HEAT_PSME4"/>
    <property type="match status" value="1"/>
</dbReference>
<comment type="similarity">
    <text evidence="3">Belongs to the BLM10 family.</text>
</comment>
<keyword evidence="6" id="KW-0227">DNA damage</keyword>
<evidence type="ECO:0000313" key="14">
    <source>
        <dbReference type="EMBL" id="KAA8910242.1"/>
    </source>
</evidence>
<proteinExistence type="inferred from homology"/>
<evidence type="ECO:0000259" key="11">
    <source>
        <dbReference type="Pfam" id="PF16507"/>
    </source>
</evidence>
<feature type="domain" description="Proteasome activator complex subunit 4-like HEAT repeat-like" evidence="13">
    <location>
        <begin position="1335"/>
        <end position="1545"/>
    </location>
</feature>
<feature type="compositionally biased region" description="Acidic residues" evidence="9">
    <location>
        <begin position="903"/>
        <end position="925"/>
    </location>
</feature>
<evidence type="ECO:0000259" key="10">
    <source>
        <dbReference type="Pfam" id="PF11919"/>
    </source>
</evidence>
<dbReference type="EMBL" id="VXIS01000048">
    <property type="protein sequence ID" value="KAA8910242.1"/>
    <property type="molecule type" value="Genomic_DNA"/>
</dbReference>
<dbReference type="InterPro" id="IPR032372">
    <property type="entry name" value="Blm10_N"/>
</dbReference>
<dbReference type="GO" id="GO:0006281">
    <property type="term" value="P:DNA repair"/>
    <property type="evidence" value="ECO:0007669"/>
    <property type="project" value="UniProtKB-KW"/>
</dbReference>
<feature type="region of interest" description="Disordered" evidence="9">
    <location>
        <begin position="896"/>
        <end position="938"/>
    </location>
</feature>
<keyword evidence="5" id="KW-0677">Repeat</keyword>
<keyword evidence="14" id="KW-0647">Proteasome</keyword>
<feature type="domain" description="Proteasome activator Blm10 middle HEAT repeats region" evidence="11">
    <location>
        <begin position="353"/>
        <end position="881"/>
    </location>
</feature>
<dbReference type="Gene3D" id="1.10.287.2210">
    <property type="match status" value="1"/>
</dbReference>
<evidence type="ECO:0000256" key="5">
    <source>
        <dbReference type="ARBA" id="ARBA00022737"/>
    </source>
</evidence>
<comment type="subcellular location">
    <subcellularLocation>
        <location evidence="2">Cytoplasm</location>
    </subcellularLocation>
    <subcellularLocation>
        <location evidence="1">Nucleus</location>
    </subcellularLocation>
</comment>
<evidence type="ECO:0000256" key="8">
    <source>
        <dbReference type="ARBA" id="ARBA00023242"/>
    </source>
</evidence>
<dbReference type="GO" id="GO:0016504">
    <property type="term" value="F:peptidase activator activity"/>
    <property type="evidence" value="ECO:0007669"/>
    <property type="project" value="InterPro"/>
</dbReference>
<evidence type="ECO:0000256" key="4">
    <source>
        <dbReference type="ARBA" id="ARBA00022490"/>
    </source>
</evidence>
<dbReference type="Pfam" id="PF11919">
    <property type="entry name" value="PSME4_C"/>
    <property type="match status" value="1"/>
</dbReference>
<dbReference type="PANTHER" id="PTHR32170:SF3">
    <property type="entry name" value="PROTEASOME ACTIVATOR COMPLEX SUBUNIT 4"/>
    <property type="match status" value="1"/>
</dbReference>
<dbReference type="Pfam" id="PF16547">
    <property type="entry name" value="BLM10_N"/>
    <property type="match status" value="1"/>
</dbReference>